<feature type="coiled-coil region" evidence="4">
    <location>
        <begin position="204"/>
        <end position="234"/>
    </location>
</feature>
<organism evidence="7 8">
    <name type="scientific">Idiomarina fontislapidosi</name>
    <dbReference type="NCBI Taxonomy" id="263723"/>
    <lineage>
        <taxon>Bacteria</taxon>
        <taxon>Pseudomonadati</taxon>
        <taxon>Pseudomonadota</taxon>
        <taxon>Gammaproteobacteria</taxon>
        <taxon>Alteromonadales</taxon>
        <taxon>Idiomarinaceae</taxon>
        <taxon>Idiomarina</taxon>
    </lineage>
</organism>
<keyword evidence="5" id="KW-0812">Transmembrane</keyword>
<comment type="caution">
    <text evidence="7">The sequence shown here is derived from an EMBL/GenBank/DDBJ whole genome shotgun (WGS) entry which is preliminary data.</text>
</comment>
<evidence type="ECO:0000256" key="3">
    <source>
        <dbReference type="ARBA" id="ARBA00034247"/>
    </source>
</evidence>
<dbReference type="PROSITE" id="PS50887">
    <property type="entry name" value="GGDEF"/>
    <property type="match status" value="1"/>
</dbReference>
<dbReference type="Gene3D" id="3.30.70.270">
    <property type="match status" value="1"/>
</dbReference>
<dbReference type="SMART" id="SM00267">
    <property type="entry name" value="GGDEF"/>
    <property type="match status" value="1"/>
</dbReference>
<dbReference type="InterPro" id="IPR043128">
    <property type="entry name" value="Rev_trsase/Diguanyl_cyclase"/>
</dbReference>
<keyword evidence="5" id="KW-0472">Membrane</keyword>
<comment type="cofactor">
    <cofactor evidence="1">
        <name>Mg(2+)</name>
        <dbReference type="ChEBI" id="CHEBI:18420"/>
    </cofactor>
</comment>
<evidence type="ECO:0000256" key="1">
    <source>
        <dbReference type="ARBA" id="ARBA00001946"/>
    </source>
</evidence>
<evidence type="ECO:0000256" key="5">
    <source>
        <dbReference type="SAM" id="Phobius"/>
    </source>
</evidence>
<sequence>MPLNKKYNISWLTGQFKESEQEARYRESIKLTVRRDTRLALIIVALIFAMFTITDYNLLGDTSGFYALAAMRISVVLACIALAVIIGRVGCLSSRPLLHAIPLWILATGIVVIIPLRPESLLTQITAVVVATMAFYLLIPNVLSIATCASVFLSVGFISAAVIFVDVPITTTMRLTLLLAMANIVGYCALLRLELLQRRQFSLLNDEREQNARLQQEVEHRRALEAQLRMLAEQDALTGLATRSHFIKRAEGLLRSARHDNSAFCILMIDIDHFKRINDSWGHMQGDIVLKQVASTLRCALREVDVIGRFGGEEFIVAMPNIECQQAISVATRLKSCVATIELAEPLDGISLSVTIGIAVKRDETMLDELIQQADEMLYKGKRSGRNRVEATQ</sequence>
<feature type="domain" description="GGDEF" evidence="6">
    <location>
        <begin position="262"/>
        <end position="393"/>
    </location>
</feature>
<dbReference type="GO" id="GO:0043709">
    <property type="term" value="P:cell adhesion involved in single-species biofilm formation"/>
    <property type="evidence" value="ECO:0007669"/>
    <property type="project" value="TreeGrafter"/>
</dbReference>
<comment type="catalytic activity">
    <reaction evidence="3">
        <text>2 GTP = 3',3'-c-di-GMP + 2 diphosphate</text>
        <dbReference type="Rhea" id="RHEA:24898"/>
        <dbReference type="ChEBI" id="CHEBI:33019"/>
        <dbReference type="ChEBI" id="CHEBI:37565"/>
        <dbReference type="ChEBI" id="CHEBI:58805"/>
        <dbReference type="EC" id="2.7.7.65"/>
    </reaction>
</comment>
<dbReference type="EC" id="2.7.7.65" evidence="2"/>
<feature type="transmembrane region" description="Helical" evidence="5">
    <location>
        <begin position="121"/>
        <end position="139"/>
    </location>
</feature>
<dbReference type="GO" id="GO:0005886">
    <property type="term" value="C:plasma membrane"/>
    <property type="evidence" value="ECO:0007669"/>
    <property type="project" value="TreeGrafter"/>
</dbReference>
<evidence type="ECO:0000259" key="6">
    <source>
        <dbReference type="PROSITE" id="PS50887"/>
    </source>
</evidence>
<proteinExistence type="predicted"/>
<protein>
    <recommendedName>
        <fullName evidence="2">diguanylate cyclase</fullName>
        <ecNumber evidence="2">2.7.7.65</ecNumber>
    </recommendedName>
</protein>
<evidence type="ECO:0000313" key="8">
    <source>
        <dbReference type="Proteomes" id="UP000287330"/>
    </source>
</evidence>
<keyword evidence="8" id="KW-1185">Reference proteome</keyword>
<keyword evidence="4" id="KW-0175">Coiled coil</keyword>
<dbReference type="NCBIfam" id="TIGR00254">
    <property type="entry name" value="GGDEF"/>
    <property type="match status" value="1"/>
</dbReference>
<dbReference type="EMBL" id="PIPV01000002">
    <property type="protein sequence ID" value="RUO57581.1"/>
    <property type="molecule type" value="Genomic_DNA"/>
</dbReference>
<dbReference type="RefSeq" id="WP_110573255.1">
    <property type="nucleotide sequence ID" value="NZ_PIPV01000002.1"/>
</dbReference>
<dbReference type="OrthoDB" id="9812260at2"/>
<evidence type="ECO:0000256" key="4">
    <source>
        <dbReference type="SAM" id="Coils"/>
    </source>
</evidence>
<dbReference type="PANTHER" id="PTHR45138">
    <property type="entry name" value="REGULATORY COMPONENTS OF SENSORY TRANSDUCTION SYSTEM"/>
    <property type="match status" value="1"/>
</dbReference>
<feature type="transmembrane region" description="Helical" evidence="5">
    <location>
        <begin position="39"/>
        <end position="59"/>
    </location>
</feature>
<accession>A0A432Y9J5</accession>
<reference evidence="8" key="1">
    <citation type="journal article" date="2018" name="Front. Microbiol.">
        <title>Genome-Based Analysis Reveals the Taxonomy and Diversity of the Family Idiomarinaceae.</title>
        <authorList>
            <person name="Liu Y."/>
            <person name="Lai Q."/>
            <person name="Shao Z."/>
        </authorList>
    </citation>
    <scope>NUCLEOTIDE SEQUENCE [LARGE SCALE GENOMIC DNA]</scope>
    <source>
        <strain evidence="8">F23</strain>
    </source>
</reference>
<name>A0A432Y9J5_9GAMM</name>
<dbReference type="InterPro" id="IPR050469">
    <property type="entry name" value="Diguanylate_Cyclase"/>
</dbReference>
<dbReference type="FunFam" id="3.30.70.270:FF:000001">
    <property type="entry name" value="Diguanylate cyclase domain protein"/>
    <property type="match status" value="1"/>
</dbReference>
<feature type="transmembrane region" description="Helical" evidence="5">
    <location>
        <begin position="65"/>
        <end position="85"/>
    </location>
</feature>
<dbReference type="GO" id="GO:0052621">
    <property type="term" value="F:diguanylate cyclase activity"/>
    <property type="evidence" value="ECO:0007669"/>
    <property type="project" value="UniProtKB-EC"/>
</dbReference>
<dbReference type="Pfam" id="PF00990">
    <property type="entry name" value="GGDEF"/>
    <property type="match status" value="1"/>
</dbReference>
<dbReference type="InterPro" id="IPR000160">
    <property type="entry name" value="GGDEF_dom"/>
</dbReference>
<dbReference type="CDD" id="cd01949">
    <property type="entry name" value="GGDEF"/>
    <property type="match status" value="1"/>
</dbReference>
<keyword evidence="5" id="KW-1133">Transmembrane helix</keyword>
<dbReference type="InterPro" id="IPR029787">
    <property type="entry name" value="Nucleotide_cyclase"/>
</dbReference>
<gene>
    <name evidence="7" type="ORF">CWE25_03705</name>
</gene>
<dbReference type="PANTHER" id="PTHR45138:SF9">
    <property type="entry name" value="DIGUANYLATE CYCLASE DGCM-RELATED"/>
    <property type="match status" value="1"/>
</dbReference>
<feature type="transmembrane region" description="Helical" evidence="5">
    <location>
        <begin position="97"/>
        <end position="115"/>
    </location>
</feature>
<dbReference type="Proteomes" id="UP000287330">
    <property type="component" value="Unassembled WGS sequence"/>
</dbReference>
<evidence type="ECO:0000256" key="2">
    <source>
        <dbReference type="ARBA" id="ARBA00012528"/>
    </source>
</evidence>
<dbReference type="SUPFAM" id="SSF55073">
    <property type="entry name" value="Nucleotide cyclase"/>
    <property type="match status" value="1"/>
</dbReference>
<dbReference type="GO" id="GO:1902201">
    <property type="term" value="P:negative regulation of bacterial-type flagellum-dependent cell motility"/>
    <property type="evidence" value="ECO:0007669"/>
    <property type="project" value="TreeGrafter"/>
</dbReference>
<evidence type="ECO:0000313" key="7">
    <source>
        <dbReference type="EMBL" id="RUO57581.1"/>
    </source>
</evidence>
<feature type="transmembrane region" description="Helical" evidence="5">
    <location>
        <begin position="151"/>
        <end position="169"/>
    </location>
</feature>
<dbReference type="AlphaFoldDB" id="A0A432Y9J5"/>